<comment type="caution">
    <text evidence="3">The sequence shown here is derived from an EMBL/GenBank/DDBJ whole genome shotgun (WGS) entry which is preliminary data.</text>
</comment>
<proteinExistence type="predicted"/>
<dbReference type="RefSeq" id="XP_018144909.1">
    <property type="nucleotide sequence ID" value="XM_018293528.1"/>
</dbReference>
<feature type="transmembrane region" description="Helical" evidence="2">
    <location>
        <begin position="12"/>
        <end position="30"/>
    </location>
</feature>
<dbReference type="KEGG" id="pchm:VFPPC_15775"/>
<name>A0A179FSR3_METCM</name>
<dbReference type="Proteomes" id="UP000078397">
    <property type="component" value="Unassembled WGS sequence"/>
</dbReference>
<evidence type="ECO:0000256" key="2">
    <source>
        <dbReference type="SAM" id="Phobius"/>
    </source>
</evidence>
<evidence type="ECO:0000256" key="1">
    <source>
        <dbReference type="SAM" id="MobiDB-lite"/>
    </source>
</evidence>
<keyword evidence="2" id="KW-0812">Transmembrane</keyword>
<organism evidence="3 4">
    <name type="scientific">Pochonia chlamydosporia 170</name>
    <dbReference type="NCBI Taxonomy" id="1380566"/>
    <lineage>
        <taxon>Eukaryota</taxon>
        <taxon>Fungi</taxon>
        <taxon>Dikarya</taxon>
        <taxon>Ascomycota</taxon>
        <taxon>Pezizomycotina</taxon>
        <taxon>Sordariomycetes</taxon>
        <taxon>Hypocreomycetidae</taxon>
        <taxon>Hypocreales</taxon>
        <taxon>Clavicipitaceae</taxon>
        <taxon>Pochonia</taxon>
    </lineage>
</organism>
<reference evidence="3 4" key="1">
    <citation type="journal article" date="2016" name="PLoS Pathog.">
        <title>Biosynthesis of antibiotic leucinostatins in bio-control fungus Purpureocillium lilacinum and their inhibition on phytophthora revealed by genome mining.</title>
        <authorList>
            <person name="Wang G."/>
            <person name="Liu Z."/>
            <person name="Lin R."/>
            <person name="Li E."/>
            <person name="Mao Z."/>
            <person name="Ling J."/>
            <person name="Yang Y."/>
            <person name="Yin W.B."/>
            <person name="Xie B."/>
        </authorList>
    </citation>
    <scope>NUCLEOTIDE SEQUENCE [LARGE SCALE GENOMIC DNA]</scope>
    <source>
        <strain evidence="3">170</strain>
    </source>
</reference>
<feature type="region of interest" description="Disordered" evidence="1">
    <location>
        <begin position="251"/>
        <end position="271"/>
    </location>
</feature>
<evidence type="ECO:0000313" key="4">
    <source>
        <dbReference type="Proteomes" id="UP000078397"/>
    </source>
</evidence>
<protein>
    <submittedName>
        <fullName evidence="3">Uncharacterized protein</fullName>
    </submittedName>
</protein>
<keyword evidence="2" id="KW-1133">Transmembrane helix</keyword>
<dbReference type="GeneID" id="28857522"/>
<gene>
    <name evidence="3" type="ORF">VFPPC_15775</name>
</gene>
<keyword evidence="2" id="KW-0472">Membrane</keyword>
<sequence>MCSDTCSFTLETWRYLLCTLMSVLLVSLVSRRKFSCELCLSCGAEVIEHYPRVAKSSFGGMSRSVSGNMVNREGGLEMYVCRVQSYSYQTWRHSSSMCTHAAGCQISKDSRSPSRNSQGRGWMFELRFSPGPAWLLRTWGHKVGFESVTWLLVEPGLGCAEVYSACSGQVAPGKTFCRVDPVSWDRLTAYRERCHVRRGGWTQDSRQGHSTKYMVLRILGCVDRPGANGNFRMGWRSECRELKLDCVSKHGDEPVSRRREPPLTRHMTDESQPDHMARAMGVTCVYPSVCQKRSSARAFACSFPMDRQWTRPHVAGYYCQALDTYSSVHFVLLSHSLPCHAFEFLVHSKRTQIYVHFEGSQMTRKEPIYRRFVSNFRYSQQTYNYMALQQPHANSDHGIALLLGYTRLFGTIPHCRSLKRPNNQTVPHFIHRSTLEITVSGRLKPRSLNPVRMGWAFRTHLASNKTPKDNTRRSESQMGRALHKALAHKKKPVIIFAGAQLRTPLAMLTLNHLTARVRHLPLSVNNSGTR</sequence>
<dbReference type="EMBL" id="LSBJ02000003">
    <property type="protein sequence ID" value="OAQ68059.1"/>
    <property type="molecule type" value="Genomic_DNA"/>
</dbReference>
<dbReference type="AlphaFoldDB" id="A0A179FSR3"/>
<accession>A0A179FSR3</accession>
<evidence type="ECO:0000313" key="3">
    <source>
        <dbReference type="EMBL" id="OAQ68059.1"/>
    </source>
</evidence>
<keyword evidence="4" id="KW-1185">Reference proteome</keyword>